<dbReference type="EMBL" id="SORI01000031">
    <property type="protein sequence ID" value="TDY53186.1"/>
    <property type="molecule type" value="Genomic_DNA"/>
</dbReference>
<evidence type="ECO:0000256" key="4">
    <source>
        <dbReference type="ARBA" id="ARBA00022970"/>
    </source>
</evidence>
<dbReference type="InterPro" id="IPR000709">
    <property type="entry name" value="Leu_Ile_Val-bd"/>
</dbReference>
<dbReference type="Gene3D" id="3.40.50.2300">
    <property type="match status" value="2"/>
</dbReference>
<evidence type="ECO:0000259" key="6">
    <source>
        <dbReference type="Pfam" id="PF13458"/>
    </source>
</evidence>
<evidence type="ECO:0000313" key="7">
    <source>
        <dbReference type="EMBL" id="TDY53186.1"/>
    </source>
</evidence>
<dbReference type="PRINTS" id="PR00337">
    <property type="entry name" value="LEUILEVALBP"/>
</dbReference>
<proteinExistence type="inferred from homology"/>
<dbReference type="RefSeq" id="WP_243833959.1">
    <property type="nucleotide sequence ID" value="NZ_SORI01000031.1"/>
</dbReference>
<comment type="caution">
    <text evidence="7">The sequence shown here is derived from an EMBL/GenBank/DDBJ whole genome shotgun (WGS) entry which is preliminary data.</text>
</comment>
<evidence type="ECO:0000256" key="1">
    <source>
        <dbReference type="ARBA" id="ARBA00010062"/>
    </source>
</evidence>
<keyword evidence="8" id="KW-1185">Reference proteome</keyword>
<organism evidence="7 8">
    <name type="scientific">Aminivibrio pyruvatiphilus</name>
    <dbReference type="NCBI Taxonomy" id="1005740"/>
    <lineage>
        <taxon>Bacteria</taxon>
        <taxon>Thermotogati</taxon>
        <taxon>Synergistota</taxon>
        <taxon>Synergistia</taxon>
        <taxon>Synergistales</taxon>
        <taxon>Aminobacteriaceae</taxon>
        <taxon>Aminivibrio</taxon>
    </lineage>
</organism>
<reference evidence="7 8" key="1">
    <citation type="submission" date="2019-03" db="EMBL/GenBank/DDBJ databases">
        <title>Genomic Encyclopedia of Type Strains, Phase IV (KMG-IV): sequencing the most valuable type-strain genomes for metagenomic binning, comparative biology and taxonomic classification.</title>
        <authorList>
            <person name="Goeker M."/>
        </authorList>
    </citation>
    <scope>NUCLEOTIDE SEQUENCE [LARGE SCALE GENOMIC DNA]</scope>
    <source>
        <strain evidence="7 8">DSM 25964</strain>
    </source>
</reference>
<dbReference type="CDD" id="cd06347">
    <property type="entry name" value="PBP1_ABC_LivK_ligand_binding-like"/>
    <property type="match status" value="1"/>
</dbReference>
<dbReference type="PANTHER" id="PTHR30483">
    <property type="entry name" value="LEUCINE-SPECIFIC-BINDING PROTEIN"/>
    <property type="match status" value="1"/>
</dbReference>
<feature type="domain" description="Leucine-binding protein" evidence="6">
    <location>
        <begin position="29"/>
        <end position="355"/>
    </location>
</feature>
<evidence type="ECO:0000256" key="3">
    <source>
        <dbReference type="ARBA" id="ARBA00022729"/>
    </source>
</evidence>
<accession>A0A4R8M007</accession>
<keyword evidence="3 5" id="KW-0732">Signal</keyword>
<dbReference type="SUPFAM" id="SSF53822">
    <property type="entry name" value="Periplasmic binding protein-like I"/>
    <property type="match status" value="1"/>
</dbReference>
<comment type="similarity">
    <text evidence="1">Belongs to the leucine-binding protein family.</text>
</comment>
<evidence type="ECO:0000256" key="2">
    <source>
        <dbReference type="ARBA" id="ARBA00022448"/>
    </source>
</evidence>
<feature type="chain" id="PRO_5020650811" evidence="5">
    <location>
        <begin position="27"/>
        <end position="386"/>
    </location>
</feature>
<dbReference type="GO" id="GO:0006865">
    <property type="term" value="P:amino acid transport"/>
    <property type="evidence" value="ECO:0007669"/>
    <property type="project" value="UniProtKB-KW"/>
</dbReference>
<keyword evidence="4" id="KW-0029">Amino-acid transport</keyword>
<protein>
    <submittedName>
        <fullName evidence="7">Branched-chain amino acid transport system substrate-binding protein</fullName>
    </submittedName>
</protein>
<name>A0A4R8M007_9BACT</name>
<sequence>MRSFGSIRKAMVLVSLVCLFAVPAFAADPIRIGEIATVTGDFAAYGVAEVESVKIAVAEINAAGGILGRPVEVIMYDCRTRQEDMVNAARRLVEQDKVSVVIGPSGSGLCIAAAPVFNRGKVPHIGTLPTNPLVTVDEKGQVRPYNFRICFLDPYQGKMIAHFAARDLGKKKAAVLYDVSSDYSHGLREFFTKSFKEYGGEIVADEGHREQDVDFRAQLTVIKDANPDVLVIPTMGKALPLAVKQARDLGIEIPIVGGDGYGDFMWEIAGDAMRESYWVSHVDKADPALADFFRKYEEQTGTEAMEFMNAVMAYDSVYWVKDAIERAGSDDPVKIRDALEATKGLKLMHATLTMDEFHNPKDKDGIMLASDIATKKAVFFKKVKPE</sequence>
<dbReference type="InterPro" id="IPR051010">
    <property type="entry name" value="BCAA_transport"/>
</dbReference>
<gene>
    <name evidence="7" type="ORF">C8D99_13118</name>
</gene>
<dbReference type="AlphaFoldDB" id="A0A4R8M007"/>
<evidence type="ECO:0000313" key="8">
    <source>
        <dbReference type="Proteomes" id="UP000295066"/>
    </source>
</evidence>
<dbReference type="InterPro" id="IPR028082">
    <property type="entry name" value="Peripla_BP_I"/>
</dbReference>
<dbReference type="Pfam" id="PF13458">
    <property type="entry name" value="Peripla_BP_6"/>
    <property type="match status" value="1"/>
</dbReference>
<feature type="signal peptide" evidence="5">
    <location>
        <begin position="1"/>
        <end position="26"/>
    </location>
</feature>
<evidence type="ECO:0000256" key="5">
    <source>
        <dbReference type="SAM" id="SignalP"/>
    </source>
</evidence>
<dbReference type="PANTHER" id="PTHR30483:SF6">
    <property type="entry name" value="PERIPLASMIC BINDING PROTEIN OF ABC TRANSPORTER FOR NATURAL AMINO ACIDS"/>
    <property type="match status" value="1"/>
</dbReference>
<dbReference type="Proteomes" id="UP000295066">
    <property type="component" value="Unassembled WGS sequence"/>
</dbReference>
<dbReference type="InterPro" id="IPR028081">
    <property type="entry name" value="Leu-bd"/>
</dbReference>
<keyword evidence="2" id="KW-0813">Transport</keyword>